<dbReference type="SUPFAM" id="SSF53067">
    <property type="entry name" value="Actin-like ATPase domain"/>
    <property type="match status" value="1"/>
</dbReference>
<gene>
    <name evidence="2" type="ORF">EII10_10545</name>
</gene>
<sequence>MAGGPTGPADGGPAPRALPASRCALGIDVGGTAIKAVLCDARGALLSSLERPTPRDLAGLKTEVGRAVAELRGRIRSGQVRHRGEDGGAGGPVVDQEDLVPPVGLAVPGIVREPEGIAVHSANLGWRDLPMRDLMEEELGLPVVLSHDVRAGAWAEGRWGAGGTDFLYLAIGTGIASVLVLNGSPVDGGGWAGEVGLMPVPDPDHPGASARLESVASASAMARRRAAALPGGLEGAPGRAVLCEGSLGVLRAMEAGDERAARVWGTALDALAGLITTGALLLGPLDVVIGGGLARAGQERLLTPLRQRVSRRLELVPVPRVLPAALGPWSQALGSAGRAMAAHRGARAAAGRGPGAPRPGGG</sequence>
<evidence type="ECO:0000313" key="2">
    <source>
        <dbReference type="EMBL" id="RRD25630.1"/>
    </source>
</evidence>
<name>A0A3P1UWA7_9ACTO</name>
<evidence type="ECO:0000256" key="1">
    <source>
        <dbReference type="ARBA" id="ARBA00006479"/>
    </source>
</evidence>
<comment type="caution">
    <text evidence="2">The sequence shown here is derived from an EMBL/GenBank/DDBJ whole genome shotgun (WGS) entry which is preliminary data.</text>
</comment>
<evidence type="ECO:0000313" key="3">
    <source>
        <dbReference type="Proteomes" id="UP000271272"/>
    </source>
</evidence>
<proteinExistence type="inferred from homology"/>
<dbReference type="Pfam" id="PF00480">
    <property type="entry name" value="ROK"/>
    <property type="match status" value="1"/>
</dbReference>
<dbReference type="InterPro" id="IPR000600">
    <property type="entry name" value="ROK"/>
</dbReference>
<dbReference type="AlphaFoldDB" id="A0A3P1UWA7"/>
<dbReference type="EMBL" id="RQZC01000023">
    <property type="protein sequence ID" value="RRD25630.1"/>
    <property type="molecule type" value="Genomic_DNA"/>
</dbReference>
<dbReference type="OrthoDB" id="9810372at2"/>
<dbReference type="CDD" id="cd23763">
    <property type="entry name" value="ASKHA_ATPase_ROK"/>
    <property type="match status" value="1"/>
</dbReference>
<accession>A0A3P1UWA7</accession>
<dbReference type="RefSeq" id="WP_124934464.1">
    <property type="nucleotide sequence ID" value="NZ_RQZC01000023.1"/>
</dbReference>
<dbReference type="InterPro" id="IPR043129">
    <property type="entry name" value="ATPase_NBD"/>
</dbReference>
<dbReference type="Proteomes" id="UP000271272">
    <property type="component" value="Unassembled WGS sequence"/>
</dbReference>
<reference evidence="2 3" key="1">
    <citation type="submission" date="2018-11" db="EMBL/GenBank/DDBJ databases">
        <title>Genomes From Bacteria Associated with the Canine Oral Cavity: a Test Case for Automated Genome-Based Taxonomic Assignment.</title>
        <authorList>
            <person name="Coil D.A."/>
            <person name="Jospin G."/>
            <person name="Darling A.E."/>
            <person name="Wallis C."/>
            <person name="Davis I.J."/>
            <person name="Harris S."/>
            <person name="Eisen J.A."/>
            <person name="Holcombe L.J."/>
            <person name="O'Flynn C."/>
        </authorList>
    </citation>
    <scope>NUCLEOTIDE SEQUENCE [LARGE SCALE GENOMIC DNA]</scope>
    <source>
        <strain evidence="2 3">OH5050</strain>
    </source>
</reference>
<dbReference type="PANTHER" id="PTHR18964:SF149">
    <property type="entry name" value="BIFUNCTIONAL UDP-N-ACETYLGLUCOSAMINE 2-EPIMERASE_N-ACETYLMANNOSAMINE KINASE"/>
    <property type="match status" value="1"/>
</dbReference>
<dbReference type="Gene3D" id="3.30.420.40">
    <property type="match status" value="2"/>
</dbReference>
<protein>
    <submittedName>
        <fullName evidence="2">ROK family protein</fullName>
    </submittedName>
</protein>
<organism evidence="2 3">
    <name type="scientific">Actinomyces bowdenii</name>
    <dbReference type="NCBI Taxonomy" id="131109"/>
    <lineage>
        <taxon>Bacteria</taxon>
        <taxon>Bacillati</taxon>
        <taxon>Actinomycetota</taxon>
        <taxon>Actinomycetes</taxon>
        <taxon>Actinomycetales</taxon>
        <taxon>Actinomycetaceae</taxon>
        <taxon>Actinomyces</taxon>
    </lineage>
</organism>
<dbReference type="PANTHER" id="PTHR18964">
    <property type="entry name" value="ROK (REPRESSOR, ORF, KINASE) FAMILY"/>
    <property type="match status" value="1"/>
</dbReference>
<comment type="similarity">
    <text evidence="1">Belongs to the ROK (NagC/XylR) family.</text>
</comment>
<keyword evidence="3" id="KW-1185">Reference proteome</keyword>